<evidence type="ECO:0000256" key="2">
    <source>
        <dbReference type="SAM" id="MobiDB-lite"/>
    </source>
</evidence>
<dbReference type="AlphaFoldDB" id="A0A1V6TTC0"/>
<feature type="compositionally biased region" description="Pro residues" evidence="2">
    <location>
        <begin position="226"/>
        <end position="235"/>
    </location>
</feature>
<evidence type="ECO:0000256" key="3">
    <source>
        <dbReference type="SAM" id="Phobius"/>
    </source>
</evidence>
<sequence length="506" mass="55060">MPLRTASYSLTRKTTKDGRKRALSTISNTTQSTQAGPADSSKHNEKRSNGPNKALKSQATPDSSVDKPVEPIKNVPDVFQYLDNNEGSSGSSSSSSSESESSEDESPPVTKQPSPKIQSPKPRTSPTSNALLGSTDIPPKAPAPPPTKTSKSSNNSRPLAPPPAPAAPAPTQNQWQMTRKQSPKSSATGFYDTSDPDLSPQLSKRQLQLSRPESYYTTSRDVVHRPPLPPSPPSSPEDSLHHGTPTKRRNSNVSHVSSGYGMVASHLTRSVNEEKGGFPPLYRRFGDVNHRVLLYLQDEISQMEEDLQALDEYEEMHRAANAEKEGIKPVPASRRLDIQSQAYSSLHYRRMELMAALTQKTEQYNNALSAYSKVLQTMPRASEDDIKNYRTWMKANNPIAAAETRFLDQDADLVSLNPRLASSAAAAPVYMSIFIASGALLLPLLAFSMISEFSGRLVVVTVTGGAAAAIAANYSSGIDALVDSRDGWRCTMLYFGFMTIAAMFIP</sequence>
<proteinExistence type="predicted"/>
<feature type="domain" description="DUF6594" evidence="4">
    <location>
        <begin position="263"/>
        <end position="473"/>
    </location>
</feature>
<dbReference type="Pfam" id="PF20237">
    <property type="entry name" value="DUF6594"/>
    <property type="match status" value="1"/>
</dbReference>
<feature type="region of interest" description="Disordered" evidence="2">
    <location>
        <begin position="1"/>
        <end position="256"/>
    </location>
</feature>
<dbReference type="Proteomes" id="UP000191285">
    <property type="component" value="Unassembled WGS sequence"/>
</dbReference>
<feature type="compositionally biased region" description="Low complexity" evidence="2">
    <location>
        <begin position="111"/>
        <end position="122"/>
    </location>
</feature>
<keyword evidence="3" id="KW-1133">Transmembrane helix</keyword>
<dbReference type="OrthoDB" id="5416037at2759"/>
<feature type="transmembrane region" description="Helical" evidence="3">
    <location>
        <begin position="486"/>
        <end position="505"/>
    </location>
</feature>
<feature type="compositionally biased region" description="Low complexity" evidence="2">
    <location>
        <begin position="86"/>
        <end position="99"/>
    </location>
</feature>
<dbReference type="EMBL" id="MLKD01000003">
    <property type="protein sequence ID" value="OQE28803.1"/>
    <property type="molecule type" value="Genomic_DNA"/>
</dbReference>
<feature type="compositionally biased region" description="Polar residues" evidence="2">
    <location>
        <begin position="24"/>
        <end position="35"/>
    </location>
</feature>
<name>A0A1V6TTC0_9EURO</name>
<dbReference type="InterPro" id="IPR046529">
    <property type="entry name" value="DUF6594"/>
</dbReference>
<reference evidence="6" key="1">
    <citation type="journal article" date="2017" name="Nat. Microbiol.">
        <title>Global analysis of biosynthetic gene clusters reveals vast potential of secondary metabolite production in Penicillium species.</title>
        <authorList>
            <person name="Nielsen J.C."/>
            <person name="Grijseels S."/>
            <person name="Prigent S."/>
            <person name="Ji B."/>
            <person name="Dainat J."/>
            <person name="Nielsen K.F."/>
            <person name="Frisvad J.C."/>
            <person name="Workman M."/>
            <person name="Nielsen J."/>
        </authorList>
    </citation>
    <scope>NUCLEOTIDE SEQUENCE [LARGE SCALE GENOMIC DNA]</scope>
    <source>
        <strain evidence="6">IBT 24891</strain>
    </source>
</reference>
<keyword evidence="3" id="KW-0812">Transmembrane</keyword>
<dbReference type="PANTHER" id="PTHR34502:SF6">
    <property type="entry name" value="DUF6594 DOMAIN-CONTAINING PROTEIN"/>
    <property type="match status" value="1"/>
</dbReference>
<dbReference type="STRING" id="303698.A0A1V6TTC0"/>
<keyword evidence="1" id="KW-0175">Coiled coil</keyword>
<feature type="coiled-coil region" evidence="1">
    <location>
        <begin position="296"/>
        <end position="323"/>
    </location>
</feature>
<comment type="caution">
    <text evidence="5">The sequence shown here is derived from an EMBL/GenBank/DDBJ whole genome shotgun (WGS) entry which is preliminary data.</text>
</comment>
<keyword evidence="6" id="KW-1185">Reference proteome</keyword>
<feature type="compositionally biased region" description="Pro residues" evidence="2">
    <location>
        <begin position="159"/>
        <end position="168"/>
    </location>
</feature>
<dbReference type="PANTHER" id="PTHR34502">
    <property type="entry name" value="DUF6594 DOMAIN-CONTAINING PROTEIN-RELATED"/>
    <property type="match status" value="1"/>
</dbReference>
<evidence type="ECO:0000313" key="5">
    <source>
        <dbReference type="EMBL" id="OQE28803.1"/>
    </source>
</evidence>
<evidence type="ECO:0000259" key="4">
    <source>
        <dbReference type="Pfam" id="PF20237"/>
    </source>
</evidence>
<evidence type="ECO:0000256" key="1">
    <source>
        <dbReference type="SAM" id="Coils"/>
    </source>
</evidence>
<gene>
    <name evidence="5" type="ORF">PENSTE_c003G08077</name>
</gene>
<feature type="transmembrane region" description="Helical" evidence="3">
    <location>
        <begin position="429"/>
        <end position="450"/>
    </location>
</feature>
<protein>
    <recommendedName>
        <fullName evidence="4">DUF6594 domain-containing protein</fullName>
    </recommendedName>
</protein>
<feature type="compositionally biased region" description="Polar residues" evidence="2">
    <location>
        <begin position="1"/>
        <end position="12"/>
    </location>
</feature>
<evidence type="ECO:0000313" key="6">
    <source>
        <dbReference type="Proteomes" id="UP000191285"/>
    </source>
</evidence>
<feature type="compositionally biased region" description="Polar residues" evidence="2">
    <location>
        <begin position="200"/>
        <end position="220"/>
    </location>
</feature>
<organism evidence="5 6">
    <name type="scientific">Penicillium steckii</name>
    <dbReference type="NCBI Taxonomy" id="303698"/>
    <lineage>
        <taxon>Eukaryota</taxon>
        <taxon>Fungi</taxon>
        <taxon>Dikarya</taxon>
        <taxon>Ascomycota</taxon>
        <taxon>Pezizomycotina</taxon>
        <taxon>Eurotiomycetes</taxon>
        <taxon>Eurotiomycetidae</taxon>
        <taxon>Eurotiales</taxon>
        <taxon>Aspergillaceae</taxon>
        <taxon>Penicillium</taxon>
    </lineage>
</organism>
<feature type="compositionally biased region" description="Polar residues" evidence="2">
    <location>
        <begin position="171"/>
        <end position="188"/>
    </location>
</feature>
<feature type="transmembrane region" description="Helical" evidence="3">
    <location>
        <begin position="457"/>
        <end position="474"/>
    </location>
</feature>
<accession>A0A1V6TTC0</accession>
<keyword evidence="3" id="KW-0472">Membrane</keyword>
<feature type="compositionally biased region" description="Polar residues" evidence="2">
    <location>
        <begin position="49"/>
        <end position="63"/>
    </location>
</feature>